<sequence length="68" mass="8039">MGLGVYIIDFLKNLFIHDNRTGCKYITVDAYRSATPFYERNGFKYLSEADKDSETRLMYFDLIQLVEE</sequence>
<accession>A0A3D8HB49</accession>
<evidence type="ECO:0008006" key="5">
    <source>
        <dbReference type="Google" id="ProtNLM"/>
    </source>
</evidence>
<dbReference type="AlphaFoldDB" id="A0A3D8HB49"/>
<organism evidence="2 3">
    <name type="scientific">Parabacteroides acidifaciens</name>
    <dbReference type="NCBI Taxonomy" id="2290935"/>
    <lineage>
        <taxon>Bacteria</taxon>
        <taxon>Pseudomonadati</taxon>
        <taxon>Bacteroidota</taxon>
        <taxon>Bacteroidia</taxon>
        <taxon>Bacteroidales</taxon>
        <taxon>Tannerellaceae</taxon>
        <taxon>Parabacteroides</taxon>
    </lineage>
</organism>
<protein>
    <recommendedName>
        <fullName evidence="5">GNAT family N-acetyltransferase</fullName>
    </recommendedName>
</protein>
<comment type="caution">
    <text evidence="2">The sequence shown here is derived from an EMBL/GenBank/DDBJ whole genome shotgun (WGS) entry which is preliminary data.</text>
</comment>
<dbReference type="Gene3D" id="3.40.630.30">
    <property type="match status" value="1"/>
</dbReference>
<dbReference type="Proteomes" id="UP000256321">
    <property type="component" value="Unassembled WGS sequence"/>
</dbReference>
<dbReference type="InterPro" id="IPR016181">
    <property type="entry name" value="Acyl_CoA_acyltransferase"/>
</dbReference>
<keyword evidence="4" id="KW-1185">Reference proteome</keyword>
<name>A0A3D8HB49_9BACT</name>
<dbReference type="Proteomes" id="UP000629596">
    <property type="component" value="Unassembled WGS sequence"/>
</dbReference>
<dbReference type="EMBL" id="QREV01000045">
    <property type="protein sequence ID" value="RDU48203.1"/>
    <property type="molecule type" value="Genomic_DNA"/>
</dbReference>
<reference evidence="2 3" key="1">
    <citation type="submission" date="2018-07" db="EMBL/GenBank/DDBJ databases">
        <title>Parabacteroides acidifaciens nov. sp., isolated from human feces.</title>
        <authorList>
            <person name="Wang Y.J."/>
        </authorList>
    </citation>
    <scope>NUCLEOTIDE SEQUENCE [LARGE SCALE GENOMIC DNA]</scope>
    <source>
        <strain evidence="2 3">426-9</strain>
    </source>
</reference>
<dbReference type="EMBL" id="JACRTI010000045">
    <property type="protein sequence ID" value="MBC8603082.1"/>
    <property type="molecule type" value="Genomic_DNA"/>
</dbReference>
<proteinExistence type="predicted"/>
<evidence type="ECO:0000313" key="2">
    <source>
        <dbReference type="EMBL" id="RDU48203.1"/>
    </source>
</evidence>
<dbReference type="SUPFAM" id="SSF55729">
    <property type="entry name" value="Acyl-CoA N-acyltransferases (Nat)"/>
    <property type="match status" value="1"/>
</dbReference>
<reference evidence="1 4" key="2">
    <citation type="submission" date="2020-08" db="EMBL/GenBank/DDBJ databases">
        <title>Genome public.</title>
        <authorList>
            <person name="Liu C."/>
            <person name="Sun Q."/>
        </authorList>
    </citation>
    <scope>NUCLEOTIDE SEQUENCE [LARGE SCALE GENOMIC DNA]</scope>
    <source>
        <strain evidence="1 4">426_9</strain>
    </source>
</reference>
<evidence type="ECO:0000313" key="4">
    <source>
        <dbReference type="Proteomes" id="UP000629596"/>
    </source>
</evidence>
<gene>
    <name evidence="2" type="ORF">DWU89_15680</name>
    <name evidence="1" type="ORF">H8784_15310</name>
</gene>
<evidence type="ECO:0000313" key="3">
    <source>
        <dbReference type="Proteomes" id="UP000256321"/>
    </source>
</evidence>
<evidence type="ECO:0000313" key="1">
    <source>
        <dbReference type="EMBL" id="MBC8603082.1"/>
    </source>
</evidence>